<name>A0A9P0BTY9_CHRIL</name>
<evidence type="ECO:0000256" key="1">
    <source>
        <dbReference type="SAM" id="MobiDB-lite"/>
    </source>
</evidence>
<dbReference type="CDD" id="cd00170">
    <property type="entry name" value="SEC14"/>
    <property type="match status" value="1"/>
</dbReference>
<dbReference type="Proteomes" id="UP001154114">
    <property type="component" value="Chromosome 21"/>
</dbReference>
<evidence type="ECO:0000259" key="2">
    <source>
        <dbReference type="PROSITE" id="PS50191"/>
    </source>
</evidence>
<dbReference type="GO" id="GO:0016020">
    <property type="term" value="C:membrane"/>
    <property type="evidence" value="ECO:0007669"/>
    <property type="project" value="TreeGrafter"/>
</dbReference>
<dbReference type="PANTHER" id="PTHR10174:SF213">
    <property type="entry name" value="CRAL-TRIO DOMAIN-CONTAINING PROTEIN"/>
    <property type="match status" value="1"/>
</dbReference>
<dbReference type="SUPFAM" id="SSF52087">
    <property type="entry name" value="CRAL/TRIO domain"/>
    <property type="match status" value="1"/>
</dbReference>
<dbReference type="PROSITE" id="PS50191">
    <property type="entry name" value="CRAL_TRIO"/>
    <property type="match status" value="1"/>
</dbReference>
<dbReference type="Gene3D" id="3.40.525.10">
    <property type="entry name" value="CRAL-TRIO lipid binding domain"/>
    <property type="match status" value="1"/>
</dbReference>
<feature type="domain" description="CRAL-TRIO" evidence="2">
    <location>
        <begin position="85"/>
        <end position="249"/>
    </location>
</feature>
<dbReference type="GO" id="GO:1902936">
    <property type="term" value="F:phosphatidylinositol bisphosphate binding"/>
    <property type="evidence" value="ECO:0007669"/>
    <property type="project" value="TreeGrafter"/>
</dbReference>
<sequence length="303" mass="35458">MAAVVKPISIEREYEKNPDITPDDIRKLREWLKTQPHLPAEHISDVDLMIVFHCCEKSVEVTKQVLDLHFTLRTLFTPYFKDRALDKKMEAVLNNILFAPLPTPTAEGYRVVYLRLLDADPRSFYFVESVRMFMMVFDLWQYEEGTWPGFILLIDMDQTSLTHVTRLEVMAVKKVLYFLQECMFTKLKGVHFMNAPYFMDKLMMVLRPFLKKDLLYLVNTHAVGSDSVYSLIPKEAFPKEEGGNYKDRNTIKEELYQRLQANSEFFRSEGRRRVNESLRSAGKPSPAEKEFGLQGSFKKLELD</sequence>
<reference evidence="3" key="1">
    <citation type="submission" date="2021-12" db="EMBL/GenBank/DDBJ databases">
        <authorList>
            <person name="King R."/>
        </authorList>
    </citation>
    <scope>NUCLEOTIDE SEQUENCE</scope>
</reference>
<dbReference type="PANTHER" id="PTHR10174">
    <property type="entry name" value="ALPHA-TOCOPHEROL TRANSFER PROTEIN-RELATED"/>
    <property type="match status" value="1"/>
</dbReference>
<dbReference type="InterPro" id="IPR001251">
    <property type="entry name" value="CRAL-TRIO_dom"/>
</dbReference>
<dbReference type="Pfam" id="PF00650">
    <property type="entry name" value="CRAL_TRIO"/>
    <property type="match status" value="1"/>
</dbReference>
<organism evidence="3 4">
    <name type="scientific">Chrysodeixis includens</name>
    <name type="common">Soybean looper</name>
    <name type="synonym">Pseudoplusia includens</name>
    <dbReference type="NCBI Taxonomy" id="689277"/>
    <lineage>
        <taxon>Eukaryota</taxon>
        <taxon>Metazoa</taxon>
        <taxon>Ecdysozoa</taxon>
        <taxon>Arthropoda</taxon>
        <taxon>Hexapoda</taxon>
        <taxon>Insecta</taxon>
        <taxon>Pterygota</taxon>
        <taxon>Neoptera</taxon>
        <taxon>Endopterygota</taxon>
        <taxon>Lepidoptera</taxon>
        <taxon>Glossata</taxon>
        <taxon>Ditrysia</taxon>
        <taxon>Noctuoidea</taxon>
        <taxon>Noctuidae</taxon>
        <taxon>Plusiinae</taxon>
        <taxon>Chrysodeixis</taxon>
    </lineage>
</organism>
<evidence type="ECO:0000313" key="3">
    <source>
        <dbReference type="EMBL" id="CAH0595553.1"/>
    </source>
</evidence>
<dbReference type="AlphaFoldDB" id="A0A9P0BTY9"/>
<protein>
    <recommendedName>
        <fullName evidence="2">CRAL-TRIO domain-containing protein</fullName>
    </recommendedName>
</protein>
<accession>A0A9P0BTY9</accession>
<dbReference type="InterPro" id="IPR036273">
    <property type="entry name" value="CRAL/TRIO_N_dom_sf"/>
</dbReference>
<dbReference type="InterPro" id="IPR036865">
    <property type="entry name" value="CRAL-TRIO_dom_sf"/>
</dbReference>
<feature type="region of interest" description="Disordered" evidence="1">
    <location>
        <begin position="270"/>
        <end position="303"/>
    </location>
</feature>
<evidence type="ECO:0000313" key="4">
    <source>
        <dbReference type="Proteomes" id="UP001154114"/>
    </source>
</evidence>
<dbReference type="OrthoDB" id="6432525at2759"/>
<dbReference type="SUPFAM" id="SSF46938">
    <property type="entry name" value="CRAL/TRIO N-terminal domain"/>
    <property type="match status" value="1"/>
</dbReference>
<proteinExistence type="predicted"/>
<dbReference type="EMBL" id="LR824024">
    <property type="protein sequence ID" value="CAH0595553.1"/>
    <property type="molecule type" value="Genomic_DNA"/>
</dbReference>
<gene>
    <name evidence="3" type="ORF">CINC_LOCUS6922</name>
</gene>
<keyword evidence="4" id="KW-1185">Reference proteome</keyword>